<evidence type="ECO:0000259" key="1">
    <source>
        <dbReference type="Pfam" id="PF22607"/>
    </source>
</evidence>
<name>A0A6A5VXS6_9PLEO</name>
<proteinExistence type="predicted"/>
<dbReference type="Pfam" id="PF22607">
    <property type="entry name" value="FAD_binding-like"/>
    <property type="match status" value="1"/>
</dbReference>
<sequence>LITYTIPDDDGNMEKGKRFFNWCLYVNHAEGSKHFHETMTDINNKLHPGIVPHGLVQPDLWEEQKAKAMKDLPKCTATLLEHTESRIVSKSFDMVSPCAVFFDGKLFLVGDALVTFRPNIAQSTNQAALDCRLLK</sequence>
<dbReference type="SUPFAM" id="SSF54373">
    <property type="entry name" value="FAD-linked reductases, C-terminal domain"/>
    <property type="match status" value="1"/>
</dbReference>
<gene>
    <name evidence="2" type="ORF">P154DRAFT_589136</name>
</gene>
<dbReference type="OrthoDB" id="16820at2759"/>
<dbReference type="Proteomes" id="UP000799779">
    <property type="component" value="Unassembled WGS sequence"/>
</dbReference>
<dbReference type="PANTHER" id="PTHR47469:SF2">
    <property type="entry name" value="OS06G0597600 PROTEIN"/>
    <property type="match status" value="1"/>
</dbReference>
<accession>A0A6A5VXS6</accession>
<organism evidence="2 3">
    <name type="scientific">Amniculicola lignicola CBS 123094</name>
    <dbReference type="NCBI Taxonomy" id="1392246"/>
    <lineage>
        <taxon>Eukaryota</taxon>
        <taxon>Fungi</taxon>
        <taxon>Dikarya</taxon>
        <taxon>Ascomycota</taxon>
        <taxon>Pezizomycotina</taxon>
        <taxon>Dothideomycetes</taxon>
        <taxon>Pleosporomycetidae</taxon>
        <taxon>Pleosporales</taxon>
        <taxon>Amniculicolaceae</taxon>
        <taxon>Amniculicola</taxon>
    </lineage>
</organism>
<feature type="non-terminal residue" evidence="2">
    <location>
        <position position="1"/>
    </location>
</feature>
<evidence type="ECO:0000313" key="3">
    <source>
        <dbReference type="Proteomes" id="UP000799779"/>
    </source>
</evidence>
<dbReference type="InterPro" id="IPR053212">
    <property type="entry name" value="DHP_3-monooxygenase"/>
</dbReference>
<dbReference type="PANTHER" id="PTHR47469">
    <property type="entry name" value="MONOOXYGENASE-LIKE"/>
    <property type="match status" value="1"/>
</dbReference>
<evidence type="ECO:0000313" key="2">
    <source>
        <dbReference type="EMBL" id="KAF1993508.1"/>
    </source>
</evidence>
<reference evidence="2" key="1">
    <citation type="journal article" date="2020" name="Stud. Mycol.">
        <title>101 Dothideomycetes genomes: a test case for predicting lifestyles and emergence of pathogens.</title>
        <authorList>
            <person name="Haridas S."/>
            <person name="Albert R."/>
            <person name="Binder M."/>
            <person name="Bloem J."/>
            <person name="Labutti K."/>
            <person name="Salamov A."/>
            <person name="Andreopoulos B."/>
            <person name="Baker S."/>
            <person name="Barry K."/>
            <person name="Bills G."/>
            <person name="Bluhm B."/>
            <person name="Cannon C."/>
            <person name="Castanera R."/>
            <person name="Culley D."/>
            <person name="Daum C."/>
            <person name="Ezra D."/>
            <person name="Gonzalez J."/>
            <person name="Henrissat B."/>
            <person name="Kuo A."/>
            <person name="Liang C."/>
            <person name="Lipzen A."/>
            <person name="Lutzoni F."/>
            <person name="Magnuson J."/>
            <person name="Mondo S."/>
            <person name="Nolan M."/>
            <person name="Ohm R."/>
            <person name="Pangilinan J."/>
            <person name="Park H.-J."/>
            <person name="Ramirez L."/>
            <person name="Alfaro M."/>
            <person name="Sun H."/>
            <person name="Tritt A."/>
            <person name="Yoshinaga Y."/>
            <person name="Zwiers L.-H."/>
            <person name="Turgeon B."/>
            <person name="Goodwin S."/>
            <person name="Spatafora J."/>
            <person name="Crous P."/>
            <person name="Grigoriev I."/>
        </authorList>
    </citation>
    <scope>NUCLEOTIDE SEQUENCE</scope>
    <source>
        <strain evidence="2">CBS 123094</strain>
    </source>
</reference>
<dbReference type="InterPro" id="IPR054707">
    <property type="entry name" value="DhpH_subs-bd"/>
</dbReference>
<keyword evidence="3" id="KW-1185">Reference proteome</keyword>
<dbReference type="EMBL" id="ML977700">
    <property type="protein sequence ID" value="KAF1993508.1"/>
    <property type="molecule type" value="Genomic_DNA"/>
</dbReference>
<dbReference type="AlphaFoldDB" id="A0A6A5VXS6"/>
<feature type="domain" description="2,6-dihydroxypyridine 3-monooxygenase substrate binding" evidence="1">
    <location>
        <begin position="2"/>
        <end position="88"/>
    </location>
</feature>
<protein>
    <recommendedName>
        <fullName evidence="1">2,6-dihydroxypyridine 3-monooxygenase substrate binding domain-containing protein</fullName>
    </recommendedName>
</protein>
<dbReference type="Gene3D" id="3.30.9.60">
    <property type="match status" value="1"/>
</dbReference>